<proteinExistence type="predicted"/>
<comment type="caution">
    <text evidence="2">The sequence shown here is derived from an EMBL/GenBank/DDBJ whole genome shotgun (WGS) entry which is preliminary data.</text>
</comment>
<organism evidence="2 3">
    <name type="scientific">Synechocystis salina LEGE 00031</name>
    <dbReference type="NCBI Taxonomy" id="1828736"/>
    <lineage>
        <taxon>Bacteria</taxon>
        <taxon>Bacillati</taxon>
        <taxon>Cyanobacteriota</taxon>
        <taxon>Cyanophyceae</taxon>
        <taxon>Synechococcales</taxon>
        <taxon>Merismopediaceae</taxon>
        <taxon>Synechocystis</taxon>
    </lineage>
</organism>
<reference evidence="2 3" key="1">
    <citation type="submission" date="2020-10" db="EMBL/GenBank/DDBJ databases">
        <authorList>
            <person name="Castelo-Branco R."/>
            <person name="Eusebio N."/>
            <person name="Adriana R."/>
            <person name="Vieira A."/>
            <person name="Brugerolle De Fraissinette N."/>
            <person name="Rezende De Castro R."/>
            <person name="Schneider M.P."/>
            <person name="Vasconcelos V."/>
            <person name="Leao P.N."/>
        </authorList>
    </citation>
    <scope>NUCLEOTIDE SEQUENCE [LARGE SCALE GENOMIC DNA]</scope>
    <source>
        <strain evidence="2 3">LEGE 00031</strain>
    </source>
</reference>
<sequence>MNEDRFADTKLMRLQLCLYLLPVVGILPSLWQLRQPDQPGWADHEYHRQRRRLSRRSLQLTLGWLCLYLLLWGTGQGTGELAGFRLMYLNGLISTGYFLVCLLWMGRIFFQPLPSAKK</sequence>
<dbReference type="EMBL" id="JADEVV010000034">
    <property type="protein sequence ID" value="MBE9254606.1"/>
    <property type="molecule type" value="Genomic_DNA"/>
</dbReference>
<keyword evidence="3" id="KW-1185">Reference proteome</keyword>
<evidence type="ECO:0000256" key="1">
    <source>
        <dbReference type="SAM" id="Phobius"/>
    </source>
</evidence>
<dbReference type="Proteomes" id="UP000658720">
    <property type="component" value="Unassembled WGS sequence"/>
</dbReference>
<gene>
    <name evidence="2" type="ORF">IQ217_12315</name>
</gene>
<dbReference type="RefSeq" id="WP_190597801.1">
    <property type="nucleotide sequence ID" value="NZ_JADEVV010000034.1"/>
</dbReference>
<keyword evidence="1" id="KW-1133">Transmembrane helix</keyword>
<evidence type="ECO:0000313" key="2">
    <source>
        <dbReference type="EMBL" id="MBE9254606.1"/>
    </source>
</evidence>
<name>A0ABR9VU83_9SYNC</name>
<evidence type="ECO:0000313" key="3">
    <source>
        <dbReference type="Proteomes" id="UP000658720"/>
    </source>
</evidence>
<accession>A0ABR9VU83</accession>
<keyword evidence="1" id="KW-0812">Transmembrane</keyword>
<feature type="transmembrane region" description="Helical" evidence="1">
    <location>
        <begin position="57"/>
        <end position="75"/>
    </location>
</feature>
<feature type="transmembrane region" description="Helical" evidence="1">
    <location>
        <begin position="87"/>
        <end position="110"/>
    </location>
</feature>
<protein>
    <submittedName>
        <fullName evidence="2">Uncharacterized protein</fullName>
    </submittedName>
</protein>
<keyword evidence="1" id="KW-0472">Membrane</keyword>